<feature type="compositionally biased region" description="Basic and acidic residues" evidence="1">
    <location>
        <begin position="90"/>
        <end position="101"/>
    </location>
</feature>
<dbReference type="AlphaFoldDB" id="A0A6C0CIP2"/>
<feature type="region of interest" description="Disordered" evidence="1">
    <location>
        <begin position="1"/>
        <end position="122"/>
    </location>
</feature>
<feature type="compositionally biased region" description="Basic and acidic residues" evidence="1">
    <location>
        <begin position="18"/>
        <end position="29"/>
    </location>
</feature>
<name>A0A6C0CIP2_9ZZZZ</name>
<proteinExistence type="predicted"/>
<accession>A0A6C0CIP2</accession>
<feature type="compositionally biased region" description="Basic residues" evidence="1">
    <location>
        <begin position="60"/>
        <end position="76"/>
    </location>
</feature>
<organism evidence="2">
    <name type="scientific">viral metagenome</name>
    <dbReference type="NCBI Taxonomy" id="1070528"/>
    <lineage>
        <taxon>unclassified sequences</taxon>
        <taxon>metagenomes</taxon>
        <taxon>organismal metagenomes</taxon>
    </lineage>
</organism>
<evidence type="ECO:0000256" key="1">
    <source>
        <dbReference type="SAM" id="MobiDB-lite"/>
    </source>
</evidence>
<feature type="compositionally biased region" description="Low complexity" evidence="1">
    <location>
        <begin position="1"/>
        <end position="12"/>
    </location>
</feature>
<sequence length="122" mass="13477">MSTTTTMSTTTPSSPPPGEKKGIMHHLDSGMKSASGFFSGLMKGKDKKPPATTPGQAGGRSRRRRRSRARSRKGGNPKKGMASKSRKGRKDFVTHKGDKYYNRKGHRQSRSAKGKRKSPYKR</sequence>
<reference evidence="2" key="1">
    <citation type="journal article" date="2020" name="Nature">
        <title>Giant virus diversity and host interactions through global metagenomics.</title>
        <authorList>
            <person name="Schulz F."/>
            <person name="Roux S."/>
            <person name="Paez-Espino D."/>
            <person name="Jungbluth S."/>
            <person name="Walsh D.A."/>
            <person name="Denef V.J."/>
            <person name="McMahon K.D."/>
            <person name="Konstantinidis K.T."/>
            <person name="Eloe-Fadrosh E.A."/>
            <person name="Kyrpides N.C."/>
            <person name="Woyke T."/>
        </authorList>
    </citation>
    <scope>NUCLEOTIDE SEQUENCE</scope>
    <source>
        <strain evidence="2">GVMAG-M-3300021185-45</strain>
    </source>
</reference>
<protein>
    <submittedName>
        <fullName evidence="2">Uncharacterized protein</fullName>
    </submittedName>
</protein>
<feature type="compositionally biased region" description="Basic residues" evidence="1">
    <location>
        <begin position="102"/>
        <end position="122"/>
    </location>
</feature>
<dbReference type="EMBL" id="MN739423">
    <property type="protein sequence ID" value="QHT04153.1"/>
    <property type="molecule type" value="Genomic_DNA"/>
</dbReference>
<evidence type="ECO:0000313" key="2">
    <source>
        <dbReference type="EMBL" id="QHT04153.1"/>
    </source>
</evidence>